<gene>
    <name evidence="1" type="ORF">G3W53_31130</name>
</gene>
<evidence type="ECO:0000313" key="2">
    <source>
        <dbReference type="Proteomes" id="UP000471360"/>
    </source>
</evidence>
<protein>
    <submittedName>
        <fullName evidence="1">Molecular chaperone</fullName>
    </submittedName>
</protein>
<dbReference type="Proteomes" id="UP000471360">
    <property type="component" value="Unassembled WGS sequence"/>
</dbReference>
<dbReference type="AlphaFoldDB" id="A0A8T6QIC7"/>
<organism evidence="1 2">
    <name type="scientific">Escherichia coli</name>
    <dbReference type="NCBI Taxonomy" id="562"/>
    <lineage>
        <taxon>Bacteria</taxon>
        <taxon>Pseudomonadati</taxon>
        <taxon>Pseudomonadota</taxon>
        <taxon>Gammaproteobacteria</taxon>
        <taxon>Enterobacterales</taxon>
        <taxon>Enterobacteriaceae</taxon>
        <taxon>Escherichia</taxon>
    </lineage>
</organism>
<reference evidence="1 2" key="1">
    <citation type="submission" date="2020-02" db="EMBL/GenBank/DDBJ databases">
        <authorList>
            <person name="Subbiah M."/>
            <person name="Call D."/>
        </authorList>
    </citation>
    <scope>NUCLEOTIDE SEQUENCE [LARGE SCALE GENOMIC DNA]</scope>
    <source>
        <strain evidence="1 2">8375wB1</strain>
    </source>
</reference>
<name>A0A8T6QIC7_ECOLX</name>
<feature type="non-terminal residue" evidence="1">
    <location>
        <position position="56"/>
    </location>
</feature>
<comment type="caution">
    <text evidence="1">The sequence shown here is derived from an EMBL/GenBank/DDBJ whole genome shotgun (WGS) entry which is preliminary data.</text>
</comment>
<sequence>MRYLNTKNLIAAGVLLACMSSIAWGAIIPDRTRIIMNESDKGEALKLTNQSKNLPY</sequence>
<dbReference type="PROSITE" id="PS51257">
    <property type="entry name" value="PROKAR_LIPOPROTEIN"/>
    <property type="match status" value="1"/>
</dbReference>
<evidence type="ECO:0000313" key="1">
    <source>
        <dbReference type="EMBL" id="NEN74370.1"/>
    </source>
</evidence>
<dbReference type="SUPFAM" id="SSF49354">
    <property type="entry name" value="PapD-like"/>
    <property type="match status" value="1"/>
</dbReference>
<dbReference type="EMBL" id="JAAGYP010000740">
    <property type="protein sequence ID" value="NEN74370.1"/>
    <property type="molecule type" value="Genomic_DNA"/>
</dbReference>
<proteinExistence type="predicted"/>
<dbReference type="InterPro" id="IPR008962">
    <property type="entry name" value="PapD-like_sf"/>
</dbReference>
<accession>A0A8T6QIC7</accession>